<dbReference type="GO" id="GO:0051920">
    <property type="term" value="F:peroxiredoxin activity"/>
    <property type="evidence" value="ECO:0007669"/>
    <property type="project" value="InterPro"/>
</dbReference>
<evidence type="ECO:0000259" key="1">
    <source>
        <dbReference type="Pfam" id="PF02627"/>
    </source>
</evidence>
<protein>
    <submittedName>
        <fullName evidence="2">4-carboxymuconolactone decarboxylase</fullName>
    </submittedName>
</protein>
<dbReference type="Proteomes" id="UP000053413">
    <property type="component" value="Unassembled WGS sequence"/>
</dbReference>
<feature type="domain" description="Carboxymuconolactone decarboxylase-like" evidence="1">
    <location>
        <begin position="20"/>
        <end position="104"/>
    </location>
</feature>
<evidence type="ECO:0000313" key="3">
    <source>
        <dbReference type="Proteomes" id="UP000053413"/>
    </source>
</evidence>
<dbReference type="PANTHER" id="PTHR33570:SF9">
    <property type="entry name" value="BLL4600 PROTEIN"/>
    <property type="match status" value="1"/>
</dbReference>
<organism evidence="2 3">
    <name type="scientific">Streptomyces violaceusniger</name>
    <dbReference type="NCBI Taxonomy" id="68280"/>
    <lineage>
        <taxon>Bacteria</taxon>
        <taxon>Bacillati</taxon>
        <taxon>Actinomycetota</taxon>
        <taxon>Actinomycetes</taxon>
        <taxon>Kitasatosporales</taxon>
        <taxon>Streptomycetaceae</taxon>
        <taxon>Streptomyces</taxon>
        <taxon>Streptomyces violaceusniger group</taxon>
    </lineage>
</organism>
<dbReference type="InterPro" id="IPR052512">
    <property type="entry name" value="4CMD/NDH-1_regulator"/>
</dbReference>
<gene>
    <name evidence="2" type="ORF">ADL28_44510</name>
</gene>
<dbReference type="Gene3D" id="1.20.1290.10">
    <property type="entry name" value="AhpD-like"/>
    <property type="match status" value="1"/>
</dbReference>
<reference evidence="3" key="1">
    <citation type="submission" date="2015-10" db="EMBL/GenBank/DDBJ databases">
        <authorList>
            <person name="Ju K.-S."/>
            <person name="Doroghazi J.R."/>
            <person name="Metcalf W.W."/>
        </authorList>
    </citation>
    <scope>NUCLEOTIDE SEQUENCE [LARGE SCALE GENOMIC DNA]</scope>
    <source>
        <strain evidence="3">NRRL F-8817</strain>
    </source>
</reference>
<evidence type="ECO:0000313" key="2">
    <source>
        <dbReference type="EMBL" id="KUL42879.1"/>
    </source>
</evidence>
<name>A0A0X3VDM7_STRVO</name>
<dbReference type="SUPFAM" id="SSF69118">
    <property type="entry name" value="AhpD-like"/>
    <property type="match status" value="1"/>
</dbReference>
<accession>A0A0X3VDM7</accession>
<dbReference type="RefSeq" id="WP_059149514.1">
    <property type="nucleotide sequence ID" value="NZ_LLZJ01000435.1"/>
</dbReference>
<dbReference type="EMBL" id="LLZJ01000435">
    <property type="protein sequence ID" value="KUL42879.1"/>
    <property type="molecule type" value="Genomic_DNA"/>
</dbReference>
<proteinExistence type="predicted"/>
<dbReference type="Pfam" id="PF02627">
    <property type="entry name" value="CMD"/>
    <property type="match status" value="1"/>
</dbReference>
<dbReference type="InterPro" id="IPR003779">
    <property type="entry name" value="CMD-like"/>
</dbReference>
<dbReference type="InterPro" id="IPR029032">
    <property type="entry name" value="AhpD-like"/>
</dbReference>
<dbReference type="OrthoDB" id="9802489at2"/>
<comment type="caution">
    <text evidence="2">The sequence shown here is derived from an EMBL/GenBank/DDBJ whole genome shotgun (WGS) entry which is preliminary data.</text>
</comment>
<sequence>MSDNTEQPSGAAKMFGDFAPQLVHFTDDVLFGEVWERPGLNPRDRSLITVASLVTGGSTEQLRHHLGRAKDNGVTEAQLIEAITHLAFYTGWPRAMSAMAVAKDLFTR</sequence>
<dbReference type="PANTHER" id="PTHR33570">
    <property type="entry name" value="4-CARBOXYMUCONOLACTONE DECARBOXYLASE FAMILY PROTEIN"/>
    <property type="match status" value="1"/>
</dbReference>
<dbReference type="AlphaFoldDB" id="A0A0X3VDM7"/>